<dbReference type="RefSeq" id="WP_049662492.1">
    <property type="nucleotide sequence ID" value="NZ_MAYT01000027.1"/>
</dbReference>
<evidence type="ECO:0000313" key="5">
    <source>
        <dbReference type="EMBL" id="OCA85333.1"/>
    </source>
</evidence>
<evidence type="ECO:0000313" key="6">
    <source>
        <dbReference type="Proteomes" id="UP000092578"/>
    </source>
</evidence>
<evidence type="ECO:0000256" key="3">
    <source>
        <dbReference type="ARBA" id="ARBA00023163"/>
    </source>
</evidence>
<keyword evidence="3" id="KW-0804">Transcription</keyword>
<gene>
    <name evidence="5" type="ORF">A8F95_11745</name>
</gene>
<organism evidence="5 6">
    <name type="scientific">Pseudobacillus wudalianchiensis</name>
    <dbReference type="NCBI Taxonomy" id="1743143"/>
    <lineage>
        <taxon>Bacteria</taxon>
        <taxon>Bacillati</taxon>
        <taxon>Bacillota</taxon>
        <taxon>Bacilli</taxon>
        <taxon>Bacillales</taxon>
        <taxon>Bacillaceae</taxon>
        <taxon>Pseudobacillus</taxon>
    </lineage>
</organism>
<dbReference type="NCBIfam" id="NF033789">
    <property type="entry name" value="repress_SdpR"/>
    <property type="match status" value="1"/>
</dbReference>
<dbReference type="Gene3D" id="1.10.10.10">
    <property type="entry name" value="Winged helix-like DNA-binding domain superfamily/Winged helix DNA-binding domain"/>
    <property type="match status" value="1"/>
</dbReference>
<proteinExistence type="predicted"/>
<dbReference type="SUPFAM" id="SSF46785">
    <property type="entry name" value="Winged helix' DNA-binding domain"/>
    <property type="match status" value="1"/>
</dbReference>
<dbReference type="SMART" id="SM00418">
    <property type="entry name" value="HTH_ARSR"/>
    <property type="match status" value="1"/>
</dbReference>
<dbReference type="PANTHER" id="PTHR33154">
    <property type="entry name" value="TRANSCRIPTIONAL REGULATOR, ARSR FAMILY"/>
    <property type="match status" value="1"/>
</dbReference>
<dbReference type="AlphaFoldDB" id="A0A1B9AN25"/>
<dbReference type="NCBIfam" id="NF033788">
    <property type="entry name" value="HTH_metalloreg"/>
    <property type="match status" value="1"/>
</dbReference>
<reference evidence="6" key="1">
    <citation type="submission" date="2016-05" db="EMBL/GenBank/DDBJ databases">
        <authorList>
            <person name="Liu B."/>
            <person name="Wang J."/>
            <person name="Zhu Y."/>
            <person name="Liu G."/>
            <person name="Chen Q."/>
            <person name="Chen Z."/>
            <person name="Lan J."/>
            <person name="Che J."/>
            <person name="Ge C."/>
            <person name="Shi H."/>
            <person name="Pan Z."/>
            <person name="Liu X."/>
        </authorList>
    </citation>
    <scope>NUCLEOTIDE SEQUENCE [LARGE SCALE GENOMIC DNA]</scope>
    <source>
        <strain evidence="6">FJAT-27215</strain>
    </source>
</reference>
<comment type="caution">
    <text evidence="5">The sequence shown here is derived from an EMBL/GenBank/DDBJ whole genome shotgun (WGS) entry which is preliminary data.</text>
</comment>
<dbReference type="InterPro" id="IPR011991">
    <property type="entry name" value="ArsR-like_HTH"/>
</dbReference>
<dbReference type="PROSITE" id="PS50987">
    <property type="entry name" value="HTH_ARSR_2"/>
    <property type="match status" value="1"/>
</dbReference>
<dbReference type="InterPro" id="IPR051081">
    <property type="entry name" value="HTH_MetalResp_TranReg"/>
</dbReference>
<dbReference type="PRINTS" id="PR00778">
    <property type="entry name" value="HTHARSR"/>
</dbReference>
<feature type="domain" description="HTH arsR-type" evidence="4">
    <location>
        <begin position="1"/>
        <end position="87"/>
    </location>
</feature>
<dbReference type="InterPro" id="IPR036390">
    <property type="entry name" value="WH_DNA-bd_sf"/>
</dbReference>
<dbReference type="PANTHER" id="PTHR33154:SF33">
    <property type="entry name" value="TRANSCRIPTIONAL REPRESSOR SDPR"/>
    <property type="match status" value="1"/>
</dbReference>
<dbReference type="GO" id="GO:0003677">
    <property type="term" value="F:DNA binding"/>
    <property type="evidence" value="ECO:0007669"/>
    <property type="project" value="UniProtKB-KW"/>
</dbReference>
<keyword evidence="1" id="KW-0805">Transcription regulation</keyword>
<protein>
    <submittedName>
        <fullName evidence="5">Transcriptional regulator</fullName>
    </submittedName>
</protein>
<name>A0A1B9AN25_9BACI</name>
<accession>A0A1B9AN25</accession>
<dbReference type="Pfam" id="PF01022">
    <property type="entry name" value="HTH_5"/>
    <property type="match status" value="1"/>
</dbReference>
<evidence type="ECO:0000256" key="1">
    <source>
        <dbReference type="ARBA" id="ARBA00023015"/>
    </source>
</evidence>
<dbReference type="Proteomes" id="UP000092578">
    <property type="component" value="Unassembled WGS sequence"/>
</dbReference>
<sequence length="90" mass="10340">MNEAFKALSDPSRRKILHLLKKEDLTAGEIAGHFNMTKPSISHHLNLLRQANLVESEKKGQHIIYSLNTSVFEDVVTWFMDFLTKDEEGK</sequence>
<dbReference type="CDD" id="cd00090">
    <property type="entry name" value="HTH_ARSR"/>
    <property type="match status" value="1"/>
</dbReference>
<keyword evidence="2" id="KW-0238">DNA-binding</keyword>
<dbReference type="EMBL" id="MAYT01000027">
    <property type="protein sequence ID" value="OCA85333.1"/>
    <property type="molecule type" value="Genomic_DNA"/>
</dbReference>
<keyword evidence="6" id="KW-1185">Reference proteome</keyword>
<dbReference type="InterPro" id="IPR001845">
    <property type="entry name" value="HTH_ArsR_DNA-bd_dom"/>
</dbReference>
<dbReference type="InterPro" id="IPR036388">
    <property type="entry name" value="WH-like_DNA-bd_sf"/>
</dbReference>
<evidence type="ECO:0000259" key="4">
    <source>
        <dbReference type="PROSITE" id="PS50987"/>
    </source>
</evidence>
<dbReference type="GO" id="GO:0003700">
    <property type="term" value="F:DNA-binding transcription factor activity"/>
    <property type="evidence" value="ECO:0007669"/>
    <property type="project" value="InterPro"/>
</dbReference>
<dbReference type="InterPro" id="IPR047796">
    <property type="entry name" value="SdpR-like_repress"/>
</dbReference>
<evidence type="ECO:0000256" key="2">
    <source>
        <dbReference type="ARBA" id="ARBA00023125"/>
    </source>
</evidence>